<accession>A0A2D4NVF4</accession>
<organism evidence="1">
    <name type="scientific">Micrurus surinamensis</name>
    <name type="common">Surinam coral snake</name>
    <dbReference type="NCBI Taxonomy" id="129470"/>
    <lineage>
        <taxon>Eukaryota</taxon>
        <taxon>Metazoa</taxon>
        <taxon>Chordata</taxon>
        <taxon>Craniata</taxon>
        <taxon>Vertebrata</taxon>
        <taxon>Euteleostomi</taxon>
        <taxon>Lepidosauria</taxon>
        <taxon>Squamata</taxon>
        <taxon>Bifurcata</taxon>
        <taxon>Unidentata</taxon>
        <taxon>Episquamata</taxon>
        <taxon>Toxicofera</taxon>
        <taxon>Serpentes</taxon>
        <taxon>Colubroidea</taxon>
        <taxon>Elapidae</taxon>
        <taxon>Elapinae</taxon>
        <taxon>Micrurus</taxon>
    </lineage>
</organism>
<protein>
    <submittedName>
        <fullName evidence="1">Uncharacterized protein</fullName>
    </submittedName>
</protein>
<proteinExistence type="predicted"/>
<dbReference type="AlphaFoldDB" id="A0A2D4NVF4"/>
<evidence type="ECO:0000313" key="1">
    <source>
        <dbReference type="EMBL" id="LAB48966.1"/>
    </source>
</evidence>
<reference evidence="1" key="1">
    <citation type="submission" date="2017-07" db="EMBL/GenBank/DDBJ databases">
        <authorList>
            <person name="Mikheyev A."/>
            <person name="Grau M."/>
        </authorList>
    </citation>
    <scope>NUCLEOTIDE SEQUENCE</scope>
    <source>
        <tissue evidence="1">Venom_gland</tissue>
    </source>
</reference>
<reference evidence="1" key="2">
    <citation type="submission" date="2017-11" db="EMBL/GenBank/DDBJ databases">
        <title>Coralsnake Venomics: Analyses of Venom Gland Transcriptomes and Proteomes of Six Brazilian Taxa.</title>
        <authorList>
            <person name="Aird S.D."/>
            <person name="Jorge da Silva N."/>
            <person name="Qiu L."/>
            <person name="Villar-Briones A."/>
            <person name="Aparecida-Saddi V."/>
            <person name="Campos-Telles M.P."/>
            <person name="Grau M."/>
            <person name="Mikheyev A.S."/>
        </authorList>
    </citation>
    <scope>NUCLEOTIDE SEQUENCE</scope>
    <source>
        <tissue evidence="1">Venom_gland</tissue>
    </source>
</reference>
<name>A0A2D4NVF4_MICSU</name>
<sequence length="101" mass="12058">MDAMDLISLPIHKRWGLLSKTCNKKIVLSFLVRCVVPQSLSSNIQYFCKEIWMWLPDAKIWNSGGRSEVKIKLELSKYWNKYIYNKCICIPMYKWQIVRLL</sequence>
<dbReference type="EMBL" id="IACN01009823">
    <property type="protein sequence ID" value="LAB48966.1"/>
    <property type="molecule type" value="Transcribed_RNA"/>
</dbReference>